<dbReference type="Gene3D" id="3.40.50.300">
    <property type="entry name" value="P-loop containing nucleotide triphosphate hydrolases"/>
    <property type="match status" value="1"/>
</dbReference>
<comment type="similarity">
    <text evidence="1">Belongs to the AfsR/DnrI/RedD regulatory family.</text>
</comment>
<dbReference type="Gene3D" id="1.10.10.10">
    <property type="entry name" value="Winged helix-like DNA-binding domain superfamily/Winged helix DNA-binding domain"/>
    <property type="match status" value="1"/>
</dbReference>
<dbReference type="SMART" id="SM01043">
    <property type="entry name" value="BTAD"/>
    <property type="match status" value="1"/>
</dbReference>
<dbReference type="InterPro" id="IPR011990">
    <property type="entry name" value="TPR-like_helical_dom_sf"/>
</dbReference>
<feature type="domain" description="OmpR/PhoB-type" evidence="4">
    <location>
        <begin position="3"/>
        <end position="101"/>
    </location>
</feature>
<dbReference type="AlphaFoldDB" id="A0A853C493"/>
<proteinExistence type="inferred from homology"/>
<dbReference type="PANTHER" id="PTHR47691">
    <property type="entry name" value="REGULATOR-RELATED"/>
    <property type="match status" value="1"/>
</dbReference>
<dbReference type="Pfam" id="PF00486">
    <property type="entry name" value="Trans_reg_C"/>
    <property type="match status" value="1"/>
</dbReference>
<name>A0A853C493_9ACTN</name>
<dbReference type="SUPFAM" id="SSF46894">
    <property type="entry name" value="C-terminal effector domain of the bipartite response regulators"/>
    <property type="match status" value="1"/>
</dbReference>
<dbReference type="SMART" id="SM00862">
    <property type="entry name" value="Trans_reg_C"/>
    <property type="match status" value="1"/>
</dbReference>
<dbReference type="InterPro" id="IPR016032">
    <property type="entry name" value="Sig_transdc_resp-reg_C-effctor"/>
</dbReference>
<evidence type="ECO:0000256" key="1">
    <source>
        <dbReference type="ARBA" id="ARBA00005820"/>
    </source>
</evidence>
<accession>A0A853C493</accession>
<evidence type="ECO:0000313" key="5">
    <source>
        <dbReference type="EMBL" id="NYJ01378.1"/>
    </source>
</evidence>
<dbReference type="InterPro" id="IPR027417">
    <property type="entry name" value="P-loop_NTPase"/>
</dbReference>
<evidence type="ECO:0000256" key="3">
    <source>
        <dbReference type="PROSITE-ProRule" id="PRU01091"/>
    </source>
</evidence>
<keyword evidence="6" id="KW-1185">Reference proteome</keyword>
<dbReference type="GO" id="GO:0003677">
    <property type="term" value="F:DNA binding"/>
    <property type="evidence" value="ECO:0007669"/>
    <property type="project" value="UniProtKB-UniRule"/>
</dbReference>
<keyword evidence="2 3" id="KW-0238">DNA-binding</keyword>
<reference evidence="5 6" key="1">
    <citation type="submission" date="2020-07" db="EMBL/GenBank/DDBJ databases">
        <title>Sequencing the genomes of 1000 actinobacteria strains.</title>
        <authorList>
            <person name="Klenk H.-P."/>
        </authorList>
    </citation>
    <scope>NUCLEOTIDE SEQUENCE [LARGE SCALE GENOMIC DNA]</scope>
    <source>
        <strain evidence="5 6">DSM 103833</strain>
    </source>
</reference>
<dbReference type="InterPro" id="IPR005158">
    <property type="entry name" value="BTAD"/>
</dbReference>
<organism evidence="5 6">
    <name type="scientific">Nocardioides thalensis</name>
    <dbReference type="NCBI Taxonomy" id="1914755"/>
    <lineage>
        <taxon>Bacteria</taxon>
        <taxon>Bacillati</taxon>
        <taxon>Actinomycetota</taxon>
        <taxon>Actinomycetes</taxon>
        <taxon>Propionibacteriales</taxon>
        <taxon>Nocardioidaceae</taxon>
        <taxon>Nocardioides</taxon>
    </lineage>
</organism>
<protein>
    <submittedName>
        <fullName evidence="5">Putative ATPase</fullName>
    </submittedName>
</protein>
<dbReference type="InterPro" id="IPR036388">
    <property type="entry name" value="WH-like_DNA-bd_sf"/>
</dbReference>
<dbReference type="PROSITE" id="PS51755">
    <property type="entry name" value="OMPR_PHOB"/>
    <property type="match status" value="1"/>
</dbReference>
<dbReference type="GO" id="GO:0006355">
    <property type="term" value="P:regulation of DNA-templated transcription"/>
    <property type="evidence" value="ECO:0007669"/>
    <property type="project" value="InterPro"/>
</dbReference>
<dbReference type="InterPro" id="IPR001867">
    <property type="entry name" value="OmpR/PhoB-type_DNA-bd"/>
</dbReference>
<dbReference type="RefSeq" id="WP_179667871.1">
    <property type="nucleotide sequence ID" value="NZ_JACCFP010000001.1"/>
</dbReference>
<evidence type="ECO:0000256" key="2">
    <source>
        <dbReference type="ARBA" id="ARBA00023125"/>
    </source>
</evidence>
<dbReference type="PANTHER" id="PTHR47691:SF3">
    <property type="entry name" value="HTH-TYPE TRANSCRIPTIONAL REGULATOR RV0890C-RELATED"/>
    <property type="match status" value="1"/>
</dbReference>
<dbReference type="SUPFAM" id="SSF52540">
    <property type="entry name" value="P-loop containing nucleoside triphosphate hydrolases"/>
    <property type="match status" value="1"/>
</dbReference>
<dbReference type="GO" id="GO:0000160">
    <property type="term" value="P:phosphorelay signal transduction system"/>
    <property type="evidence" value="ECO:0007669"/>
    <property type="project" value="InterPro"/>
</dbReference>
<dbReference type="PRINTS" id="PR00364">
    <property type="entry name" value="DISEASERSIST"/>
</dbReference>
<dbReference type="Proteomes" id="UP000530424">
    <property type="component" value="Unassembled WGS sequence"/>
</dbReference>
<dbReference type="SUPFAM" id="SSF48452">
    <property type="entry name" value="TPR-like"/>
    <property type="match status" value="2"/>
</dbReference>
<sequence length="987" mass="104262">MSEHEPSLPALRVDVLGPLALRVGPAPVAVPGGRRRALLAVLALDAGRAVGAERLIDALWPEDPPDNAVQALYNHVSRLRGHLGPLAGRIQRSGSGYALRLEPEELDVDEARSLAAEVGNAARTPAERVALARSALALWRGPALEEFRAVPALEVQSVALDELRLRLVDDLIAARLAAGEPDVVADAARAAAAEPLRESTAVLHVRSLAADGRTSDAMAAARAFRRRLAEETGLDPGPAFADLEQAVATGALGAPLRSGQVGASLVRRPLPSPDVPLVGRQHERAEVVRLLAGHRLVTIAGPGGVGKTSLALDVAAGPGDDADVAVVDLAAVDRAERLCQAVASSLGLRLDGEIGPADVARGIGDRPMLLVLDNCEHVAEACRSLADAITRTTAAVRVLATSRAPLHAPGEYVVRLQPLPVPRDAGDLDAFRRQPGVRAFVEHARRRAPGYEVTAADADHLVEVLHRLDGLPLGIELAARQVAVMPLSDVRDRLDRALDLATGEARAGDGRQGTLRATIASSYRLLAESDRALLRALAPFPGGADLDTLEAVAADVRVPGDPVDAVHRLVDASLLVADPAGGRFRLLFTVRAFLHDELRERGDLATAETRFLDRCLAIARDVGVRILGQEEAAMDRRLRTELDNLRAARDLARAHGRDDVRIGLTLALDEGCIWRDLREPWTWALELAADPGLDGHPDQAQVLGAAAEAARLTGELDLAQELAERAMEVAGADPAPARVSGALRALGSVAHFRGDFDRARDLWERSGQGREVESGAWLASAALAASYGGHAEQARRMLDRANELIARNRCGSHLAFAAYVEGELRAATDPAAAVSFYEDAIVTSRSAGTAFVAGVAGVALASAHTRLGDTRRAATGFADLLDTWRRSGHTTQLWTTARNAAGLLVDAGRHRTAALVLVVAGRQPGAAAVDDTIARTSGRVYVPVEDVLPPGELDLVREEAARTDPGRVIDLLRHELADLAAAPGADA</sequence>
<gene>
    <name evidence="5" type="ORF">HNR19_002076</name>
</gene>
<feature type="DNA-binding region" description="OmpR/PhoB-type" evidence="3">
    <location>
        <begin position="3"/>
        <end position="101"/>
    </location>
</feature>
<dbReference type="EMBL" id="JACCFP010000001">
    <property type="protein sequence ID" value="NYJ01378.1"/>
    <property type="molecule type" value="Genomic_DNA"/>
</dbReference>
<evidence type="ECO:0000259" key="4">
    <source>
        <dbReference type="PROSITE" id="PS51755"/>
    </source>
</evidence>
<dbReference type="Pfam" id="PF03704">
    <property type="entry name" value="BTAD"/>
    <property type="match status" value="1"/>
</dbReference>
<dbReference type="Gene3D" id="1.25.40.10">
    <property type="entry name" value="Tetratricopeptide repeat domain"/>
    <property type="match status" value="2"/>
</dbReference>
<evidence type="ECO:0000313" key="6">
    <source>
        <dbReference type="Proteomes" id="UP000530424"/>
    </source>
</evidence>
<comment type="caution">
    <text evidence="5">The sequence shown here is derived from an EMBL/GenBank/DDBJ whole genome shotgun (WGS) entry which is preliminary data.</text>
</comment>